<keyword evidence="2" id="KW-1185">Reference proteome</keyword>
<gene>
    <name evidence="1" type="ORF">MES5069_220180</name>
</gene>
<evidence type="ECO:0000313" key="2">
    <source>
        <dbReference type="Proteomes" id="UP001153050"/>
    </source>
</evidence>
<name>A0ABN8JQV5_9HYPH</name>
<comment type="caution">
    <text evidence="1">The sequence shown here is derived from an EMBL/GenBank/DDBJ whole genome shotgun (WGS) entry which is preliminary data.</text>
</comment>
<dbReference type="EMBL" id="CAKXZT010000116">
    <property type="protein sequence ID" value="CAH2399472.1"/>
    <property type="molecule type" value="Genomic_DNA"/>
</dbReference>
<proteinExistence type="predicted"/>
<organism evidence="1 2">
    <name type="scientific">Mesorhizobium escarrei</name>
    <dbReference type="NCBI Taxonomy" id="666018"/>
    <lineage>
        <taxon>Bacteria</taxon>
        <taxon>Pseudomonadati</taxon>
        <taxon>Pseudomonadota</taxon>
        <taxon>Alphaproteobacteria</taxon>
        <taxon>Hyphomicrobiales</taxon>
        <taxon>Phyllobacteriaceae</taxon>
        <taxon>Mesorhizobium</taxon>
    </lineage>
</organism>
<protein>
    <submittedName>
        <fullName evidence="1">Uncharacterized protein</fullName>
    </submittedName>
</protein>
<reference evidence="1 2" key="1">
    <citation type="submission" date="2022-03" db="EMBL/GenBank/DDBJ databases">
        <authorList>
            <person name="Brunel B."/>
        </authorList>
    </citation>
    <scope>NUCLEOTIDE SEQUENCE [LARGE SCALE GENOMIC DNA]</scope>
    <source>
        <strain evidence="1">STM5069sample</strain>
    </source>
</reference>
<accession>A0ABN8JQV5</accession>
<dbReference type="Proteomes" id="UP001153050">
    <property type="component" value="Unassembled WGS sequence"/>
</dbReference>
<evidence type="ECO:0000313" key="1">
    <source>
        <dbReference type="EMBL" id="CAH2399472.1"/>
    </source>
</evidence>
<sequence length="34" mass="4061">MPQLARDDGQLHHELTHNYKRLFLILVFNLMAPQ</sequence>